<protein>
    <submittedName>
        <fullName evidence="10">Cytochrome P450, putative</fullName>
        <ecNumber evidence="10">1.14.13.88</ecNumber>
    </submittedName>
</protein>
<dbReference type="PROSITE" id="PS00086">
    <property type="entry name" value="CYTOCHROME_P450"/>
    <property type="match status" value="1"/>
</dbReference>
<name>B9R7L3_RICCO</name>
<dbReference type="GO" id="GO:0016705">
    <property type="term" value="F:oxidoreductase activity, acting on paired donors, with incorporation or reduction of molecular oxygen"/>
    <property type="evidence" value="ECO:0007669"/>
    <property type="project" value="InterPro"/>
</dbReference>
<dbReference type="AlphaFoldDB" id="B9R7L3"/>
<dbReference type="Gene3D" id="1.10.630.10">
    <property type="entry name" value="Cytochrome P450"/>
    <property type="match status" value="1"/>
</dbReference>
<dbReference type="KEGG" id="rcu:8260905"/>
<dbReference type="PRINTS" id="PR00385">
    <property type="entry name" value="P450"/>
</dbReference>
<comment type="similarity">
    <text evidence="1 8">Belongs to the cytochrome P450 family.</text>
</comment>
<dbReference type="InterPro" id="IPR050651">
    <property type="entry name" value="Plant_Cytochrome_P450_Monoox"/>
</dbReference>
<keyword evidence="11" id="KW-1185">Reference proteome</keyword>
<evidence type="ECO:0000256" key="8">
    <source>
        <dbReference type="RuleBase" id="RU000461"/>
    </source>
</evidence>
<dbReference type="GO" id="GO:0004497">
    <property type="term" value="F:monooxygenase activity"/>
    <property type="evidence" value="ECO:0000318"/>
    <property type="project" value="GO_Central"/>
</dbReference>
<accession>B9R7L3</accession>
<evidence type="ECO:0000256" key="5">
    <source>
        <dbReference type="ARBA" id="ARBA00023004"/>
    </source>
</evidence>
<evidence type="ECO:0000313" key="11">
    <source>
        <dbReference type="Proteomes" id="UP000008311"/>
    </source>
</evidence>
<comment type="cofactor">
    <cofactor evidence="7">
        <name>heme</name>
        <dbReference type="ChEBI" id="CHEBI:30413"/>
    </cofactor>
</comment>
<dbReference type="OrthoDB" id="2789670at2759"/>
<dbReference type="PRINTS" id="PR00463">
    <property type="entry name" value="EP450I"/>
</dbReference>
<organism evidence="10 11">
    <name type="scientific">Ricinus communis</name>
    <name type="common">Castor bean</name>
    <dbReference type="NCBI Taxonomy" id="3988"/>
    <lineage>
        <taxon>Eukaryota</taxon>
        <taxon>Viridiplantae</taxon>
        <taxon>Streptophyta</taxon>
        <taxon>Embryophyta</taxon>
        <taxon>Tracheophyta</taxon>
        <taxon>Spermatophyta</taxon>
        <taxon>Magnoliopsida</taxon>
        <taxon>eudicotyledons</taxon>
        <taxon>Gunneridae</taxon>
        <taxon>Pentapetalae</taxon>
        <taxon>rosids</taxon>
        <taxon>fabids</taxon>
        <taxon>Malpighiales</taxon>
        <taxon>Euphorbiaceae</taxon>
        <taxon>Acalyphoideae</taxon>
        <taxon>Acalypheae</taxon>
        <taxon>Ricinus</taxon>
    </lineage>
</organism>
<keyword evidence="5 7" id="KW-0408">Iron</keyword>
<keyword evidence="9" id="KW-0812">Transmembrane</keyword>
<dbReference type="STRING" id="3988.B9R7L3"/>
<evidence type="ECO:0000256" key="4">
    <source>
        <dbReference type="ARBA" id="ARBA00023002"/>
    </source>
</evidence>
<dbReference type="GO" id="GO:0020037">
    <property type="term" value="F:heme binding"/>
    <property type="evidence" value="ECO:0007669"/>
    <property type="project" value="InterPro"/>
</dbReference>
<dbReference type="InterPro" id="IPR002401">
    <property type="entry name" value="Cyt_P450_E_grp-I"/>
</dbReference>
<proteinExistence type="inferred from homology"/>
<dbReference type="CDD" id="cd20654">
    <property type="entry name" value="CYP82"/>
    <property type="match status" value="1"/>
</dbReference>
<reference evidence="11" key="1">
    <citation type="journal article" date="2010" name="Nat. Biotechnol.">
        <title>Draft genome sequence of the oilseed species Ricinus communis.</title>
        <authorList>
            <person name="Chan A.P."/>
            <person name="Crabtree J."/>
            <person name="Zhao Q."/>
            <person name="Lorenzi H."/>
            <person name="Orvis J."/>
            <person name="Puiu D."/>
            <person name="Melake-Berhan A."/>
            <person name="Jones K.M."/>
            <person name="Redman J."/>
            <person name="Chen G."/>
            <person name="Cahoon E.B."/>
            <person name="Gedil M."/>
            <person name="Stanke M."/>
            <person name="Haas B.J."/>
            <person name="Wortman J.R."/>
            <person name="Fraser-Liggett C.M."/>
            <person name="Ravel J."/>
            <person name="Rabinowicz P.D."/>
        </authorList>
    </citation>
    <scope>NUCLEOTIDE SEQUENCE [LARGE SCALE GENOMIC DNA]</scope>
    <source>
        <strain evidence="11">cv. Hale</strain>
    </source>
</reference>
<keyword evidence="9" id="KW-0472">Membrane</keyword>
<evidence type="ECO:0000256" key="2">
    <source>
        <dbReference type="ARBA" id="ARBA00022617"/>
    </source>
</evidence>
<evidence type="ECO:0000313" key="10">
    <source>
        <dbReference type="EMBL" id="EEF52493.1"/>
    </source>
</evidence>
<evidence type="ECO:0000256" key="1">
    <source>
        <dbReference type="ARBA" id="ARBA00010617"/>
    </source>
</evidence>
<feature type="binding site" description="axial binding residue" evidence="7">
    <location>
        <position position="465"/>
    </location>
    <ligand>
        <name>heme</name>
        <dbReference type="ChEBI" id="CHEBI:30413"/>
    </ligand>
    <ligandPart>
        <name>Fe</name>
        <dbReference type="ChEBI" id="CHEBI:18248"/>
    </ligandPart>
</feature>
<evidence type="ECO:0000256" key="9">
    <source>
        <dbReference type="SAM" id="Phobius"/>
    </source>
</evidence>
<keyword evidence="6 8" id="KW-0503">Monooxygenase</keyword>
<dbReference type="PANTHER" id="PTHR47947">
    <property type="entry name" value="CYTOCHROME P450 82C3-RELATED"/>
    <property type="match status" value="1"/>
</dbReference>
<feature type="transmembrane region" description="Helical" evidence="9">
    <location>
        <begin position="6"/>
        <end position="27"/>
    </location>
</feature>
<dbReference type="Pfam" id="PF00067">
    <property type="entry name" value="p450"/>
    <property type="match status" value="1"/>
</dbReference>
<dbReference type="EMBL" id="EQ973772">
    <property type="protein sequence ID" value="EEF52493.1"/>
    <property type="molecule type" value="Genomic_DNA"/>
</dbReference>
<dbReference type="InterPro" id="IPR001128">
    <property type="entry name" value="Cyt_P450"/>
</dbReference>
<dbReference type="EC" id="1.14.13.88" evidence="10"/>
<evidence type="ECO:0000256" key="7">
    <source>
        <dbReference type="PIRSR" id="PIRSR602401-1"/>
    </source>
</evidence>
<dbReference type="InterPro" id="IPR017972">
    <property type="entry name" value="Cyt_P450_CS"/>
</dbReference>
<evidence type="ECO:0000256" key="6">
    <source>
        <dbReference type="ARBA" id="ARBA00023033"/>
    </source>
</evidence>
<keyword evidence="4 8" id="KW-0560">Oxidoreductase</keyword>
<sequence length="528" mass="59110">MAVLLPYVNTMTAGLIAILFFAFYYVVKRSTRTKKLEPPKAAGGWPILGHLPLLSGNRPAFLTLGNLADKYGPIYSIQLGRQQAVVVSSKEMARELFTTNDLAVSDRPELTATKHLGYNGVMFAIGRYSEYWREMRKMIMVELLSSRQVELLKPVRVSETRTFVKVLFKFWEENKNGAGHVLVNLNQWFGDMSLNMLTGVVVGKRYFGTTAESDRNAAERCKEGLRGFFHYLGLFVLGDAIPSLGWLDVGGHVKGMKKTAKDLNDLASEWLEEHYRTRASGETVKNHEQDLMGIMLSVLEGVNFSGHDTDMINKSTCVNLIAGGSDTSSIILVWIISLLLNHQDCLKMAQEELDMFVGRERLVDESDVRKLVYIQAIVKETLRLYPPAPLLGPREMREDCILGGYHIKKGTRVLPNVWKIQTDPNVWPDPLEFKPERFLTSPNKDIDVRGQHMELLPFGSGRRACPGASLAMPMLNLSLATFLQCFEISNPTDAPIDLTGGVGLNFAKASPLDVIVSPRLSPEIYHME</sequence>
<dbReference type="FunFam" id="1.10.630.10:FF:000026">
    <property type="entry name" value="Cytochrome P450 82C4"/>
    <property type="match status" value="1"/>
</dbReference>
<dbReference type="InterPro" id="IPR036396">
    <property type="entry name" value="Cyt_P450_sf"/>
</dbReference>
<dbReference type="eggNOG" id="KOG0156">
    <property type="taxonomic scope" value="Eukaryota"/>
</dbReference>
<feature type="transmembrane region" description="Helical" evidence="9">
    <location>
        <begin position="228"/>
        <end position="247"/>
    </location>
</feature>
<dbReference type="SUPFAM" id="SSF48264">
    <property type="entry name" value="Cytochrome P450"/>
    <property type="match status" value="1"/>
</dbReference>
<dbReference type="InParanoid" id="B9R7L3"/>
<keyword evidence="3 7" id="KW-0479">Metal-binding</keyword>
<dbReference type="GO" id="GO:0005506">
    <property type="term" value="F:iron ion binding"/>
    <property type="evidence" value="ECO:0007669"/>
    <property type="project" value="InterPro"/>
</dbReference>
<keyword evidence="2 7" id="KW-0349">Heme</keyword>
<dbReference type="PANTHER" id="PTHR47947:SF49">
    <property type="entry name" value="CYTOCHROME P450 FAMILY PROTEIN"/>
    <property type="match status" value="1"/>
</dbReference>
<gene>
    <name evidence="10" type="ORF">RCOM_1592840</name>
</gene>
<keyword evidence="9" id="KW-1133">Transmembrane helix</keyword>
<dbReference type="Proteomes" id="UP000008311">
    <property type="component" value="Unassembled WGS sequence"/>
</dbReference>
<evidence type="ECO:0000256" key="3">
    <source>
        <dbReference type="ARBA" id="ARBA00022723"/>
    </source>
</evidence>